<dbReference type="InterPro" id="IPR001867">
    <property type="entry name" value="OmpR/PhoB-type_DNA-bd"/>
</dbReference>
<reference evidence="8 9" key="1">
    <citation type="submission" date="2016-04" db="EMBL/GenBank/DDBJ databases">
        <title>Complete genome sequence and analysis of deep-sea sediment isolate, Amycolatopsis sp. WP1.</title>
        <authorList>
            <person name="Wang H."/>
            <person name="Chen S."/>
            <person name="Wu Q."/>
        </authorList>
    </citation>
    <scope>NUCLEOTIDE SEQUENCE [LARGE SCALE GENOMIC DNA]</scope>
    <source>
        <strain evidence="8 9">WP1</strain>
    </source>
</reference>
<dbReference type="GO" id="GO:0016887">
    <property type="term" value="F:ATP hydrolysis activity"/>
    <property type="evidence" value="ECO:0007669"/>
    <property type="project" value="InterPro"/>
</dbReference>
<evidence type="ECO:0000256" key="2">
    <source>
        <dbReference type="ARBA" id="ARBA00023015"/>
    </source>
</evidence>
<dbReference type="SMART" id="SM01043">
    <property type="entry name" value="BTAD"/>
    <property type="match status" value="1"/>
</dbReference>
<dbReference type="SMART" id="SM00862">
    <property type="entry name" value="Trans_reg_C"/>
    <property type="match status" value="1"/>
</dbReference>
<evidence type="ECO:0000259" key="7">
    <source>
        <dbReference type="PROSITE" id="PS51755"/>
    </source>
</evidence>
<accession>A0A344L7N9</accession>
<keyword evidence="5" id="KW-0802">TPR repeat</keyword>
<feature type="repeat" description="TPR" evidence="5">
    <location>
        <begin position="817"/>
        <end position="850"/>
    </location>
</feature>
<evidence type="ECO:0000256" key="5">
    <source>
        <dbReference type="PROSITE-ProRule" id="PRU00339"/>
    </source>
</evidence>
<dbReference type="Pfam" id="PF00486">
    <property type="entry name" value="Trans_reg_C"/>
    <property type="match status" value="1"/>
</dbReference>
<name>A0A344L7N9_9PSEU</name>
<dbReference type="Proteomes" id="UP000250434">
    <property type="component" value="Chromosome"/>
</dbReference>
<evidence type="ECO:0000256" key="4">
    <source>
        <dbReference type="ARBA" id="ARBA00023163"/>
    </source>
</evidence>
<feature type="domain" description="OmpR/PhoB-type" evidence="7">
    <location>
        <begin position="1"/>
        <end position="93"/>
    </location>
</feature>
<dbReference type="InterPro" id="IPR016032">
    <property type="entry name" value="Sig_transdc_resp-reg_C-effctor"/>
</dbReference>
<organism evidence="8 9">
    <name type="scientific">Amycolatopsis albispora</name>
    <dbReference type="NCBI Taxonomy" id="1804986"/>
    <lineage>
        <taxon>Bacteria</taxon>
        <taxon>Bacillati</taxon>
        <taxon>Actinomycetota</taxon>
        <taxon>Actinomycetes</taxon>
        <taxon>Pseudonocardiales</taxon>
        <taxon>Pseudonocardiaceae</taxon>
        <taxon>Amycolatopsis</taxon>
    </lineage>
</organism>
<dbReference type="InterPro" id="IPR019734">
    <property type="entry name" value="TPR_rpt"/>
</dbReference>
<feature type="DNA-binding region" description="OmpR/PhoB-type" evidence="6">
    <location>
        <begin position="1"/>
        <end position="93"/>
    </location>
</feature>
<dbReference type="InterPro" id="IPR005158">
    <property type="entry name" value="BTAD"/>
</dbReference>
<dbReference type="RefSeq" id="WP_113693302.1">
    <property type="nucleotide sequence ID" value="NZ_CP015163.1"/>
</dbReference>
<dbReference type="Gene3D" id="1.25.40.10">
    <property type="entry name" value="Tetratricopeptide repeat domain"/>
    <property type="match status" value="2"/>
</dbReference>
<dbReference type="Gene3D" id="3.40.50.300">
    <property type="entry name" value="P-loop containing nucleotide triphosphate hydrolases"/>
    <property type="match status" value="1"/>
</dbReference>
<keyword evidence="4" id="KW-0804">Transcription</keyword>
<dbReference type="InterPro" id="IPR049945">
    <property type="entry name" value="AAA_22"/>
</dbReference>
<keyword evidence="9" id="KW-1185">Reference proteome</keyword>
<dbReference type="PROSITE" id="PS50005">
    <property type="entry name" value="TPR"/>
    <property type="match status" value="1"/>
</dbReference>
<dbReference type="InterPro" id="IPR011990">
    <property type="entry name" value="TPR-like_helical_dom_sf"/>
</dbReference>
<dbReference type="Pfam" id="PF03704">
    <property type="entry name" value="BTAD"/>
    <property type="match status" value="1"/>
</dbReference>
<comment type="similarity">
    <text evidence="1">Belongs to the AfsR/DnrI/RedD regulatory family.</text>
</comment>
<dbReference type="InterPro" id="IPR036388">
    <property type="entry name" value="WH-like_DNA-bd_sf"/>
</dbReference>
<dbReference type="PANTHER" id="PTHR35807:SF1">
    <property type="entry name" value="TRANSCRIPTIONAL REGULATOR REDD"/>
    <property type="match status" value="1"/>
</dbReference>
<dbReference type="GO" id="GO:0006355">
    <property type="term" value="P:regulation of DNA-templated transcription"/>
    <property type="evidence" value="ECO:0007669"/>
    <property type="project" value="InterPro"/>
</dbReference>
<dbReference type="SUPFAM" id="SSF52540">
    <property type="entry name" value="P-loop containing nucleoside triphosphate hydrolases"/>
    <property type="match status" value="1"/>
</dbReference>
<dbReference type="EMBL" id="CP015163">
    <property type="protein sequence ID" value="AXB44063.1"/>
    <property type="molecule type" value="Genomic_DNA"/>
</dbReference>
<keyword evidence="3 6" id="KW-0238">DNA-binding</keyword>
<dbReference type="Gene3D" id="1.10.10.10">
    <property type="entry name" value="Winged helix-like DNA-binding domain superfamily/Winged helix DNA-binding domain"/>
    <property type="match status" value="2"/>
</dbReference>
<evidence type="ECO:0000256" key="6">
    <source>
        <dbReference type="PROSITE-ProRule" id="PRU01091"/>
    </source>
</evidence>
<sequence>MEFRLLGPPEARAGGTPVALGGPRQQLVLAALLLHANESVSGGFLAEAVWEQAPASPDSNLRTYVAGLRRALTAAGDDGSRLETRRDGYLIRVGPGEFDVHEFERLAGQGELAQQAQDPLAALEHYDHALALWRGEPLGRLSPGPALRGELVKLAEQRLTVVERRARAQLDVGEAATAVGELRALVEQHPLREHLWALLMRALDRCGRRAEALQVFENARTVIAAELGADPGAELTALHRELLRGGEPADTRPVPRQLPPAPRLFAGRSGELDRLTSAAPVCVISGPGGMGKTWLALHWAHRHARDFTDGQLYVNLHGFGPGDTPTPATVALQGFLTALGVPPNALPATEDPLAALYRSLLADRRMLIVLDNAHSSEQVAPLLPGSAGCTVLVTSRHRLLGLVTGHGAQPVDLDALPVPEAREILVQHLGGARLAAEPEAVTALLDQCAGLPLALGILAARARSHPGFPLRALADELGESASRLDLLDSGDLSASVRSVLSWSYHALDDEAARLFRLFGLLPHPETSLEAVASLAALPRARTRSILQRLEAASLVVQHLPHRYRMHDLIRDYAAELAPDDEPALHRLAAFYVHSAAAAERQLAPHRPALAFAPLPEGCCPVSPSSEDDALAWFDAEITPIFGLHRLAAAKGWHRTVWELSWPLVNYLFRRGRTQDDLMVWQAAVVATRHLPDLEHRAQAHRFLGHVQAQLGKLDEARESLELALGFSREAADIRSEAHCRLAYVFACSIHGEYQEAVEHGQRALELFRELGEPVWQAEALNSLGTNRASLGATGEARACLESALELFRAHGYVHGEAVSLHGLGDLARRTGNPAEALEHLGRALELNGRNSFMAANILEATGQAHADLGRLDDARRDWTQAAELCRGQFRHTDLARVEERLARVR</sequence>
<dbReference type="PROSITE" id="PS51755">
    <property type="entry name" value="OMPR_PHOB"/>
    <property type="match status" value="1"/>
</dbReference>
<dbReference type="Pfam" id="PF13424">
    <property type="entry name" value="TPR_12"/>
    <property type="match status" value="1"/>
</dbReference>
<dbReference type="KEGG" id="aab:A4R43_17290"/>
<dbReference type="Pfam" id="PF13401">
    <property type="entry name" value="AAA_22"/>
    <property type="match status" value="1"/>
</dbReference>
<dbReference type="SMART" id="SM00028">
    <property type="entry name" value="TPR"/>
    <property type="match status" value="6"/>
</dbReference>
<dbReference type="CDD" id="cd15831">
    <property type="entry name" value="BTAD"/>
    <property type="match status" value="1"/>
</dbReference>
<dbReference type="InterPro" id="IPR051677">
    <property type="entry name" value="AfsR-DnrI-RedD_regulator"/>
</dbReference>
<dbReference type="AlphaFoldDB" id="A0A344L7N9"/>
<dbReference type="GO" id="GO:0003677">
    <property type="term" value="F:DNA binding"/>
    <property type="evidence" value="ECO:0007669"/>
    <property type="project" value="UniProtKB-UniRule"/>
</dbReference>
<evidence type="ECO:0000313" key="9">
    <source>
        <dbReference type="Proteomes" id="UP000250434"/>
    </source>
</evidence>
<dbReference type="PRINTS" id="PR00364">
    <property type="entry name" value="DISEASERSIST"/>
</dbReference>
<dbReference type="SUPFAM" id="SSF46894">
    <property type="entry name" value="C-terminal effector domain of the bipartite response regulators"/>
    <property type="match status" value="1"/>
</dbReference>
<dbReference type="InterPro" id="IPR027417">
    <property type="entry name" value="P-loop_NTPase"/>
</dbReference>
<evidence type="ECO:0000256" key="1">
    <source>
        <dbReference type="ARBA" id="ARBA00005820"/>
    </source>
</evidence>
<evidence type="ECO:0000256" key="3">
    <source>
        <dbReference type="ARBA" id="ARBA00023125"/>
    </source>
</evidence>
<evidence type="ECO:0000313" key="8">
    <source>
        <dbReference type="EMBL" id="AXB44063.1"/>
    </source>
</evidence>
<dbReference type="GO" id="GO:0000160">
    <property type="term" value="P:phosphorelay signal transduction system"/>
    <property type="evidence" value="ECO:0007669"/>
    <property type="project" value="InterPro"/>
</dbReference>
<protein>
    <recommendedName>
        <fullName evidence="7">OmpR/PhoB-type domain-containing protein</fullName>
    </recommendedName>
</protein>
<gene>
    <name evidence="8" type="ORF">A4R43_17290</name>
</gene>
<proteinExistence type="inferred from homology"/>
<dbReference type="SUPFAM" id="SSF48452">
    <property type="entry name" value="TPR-like"/>
    <property type="match status" value="2"/>
</dbReference>
<dbReference type="OrthoDB" id="3275754at2"/>
<dbReference type="Pfam" id="PF13181">
    <property type="entry name" value="TPR_8"/>
    <property type="match status" value="1"/>
</dbReference>
<dbReference type="PANTHER" id="PTHR35807">
    <property type="entry name" value="TRANSCRIPTIONAL REGULATOR REDD-RELATED"/>
    <property type="match status" value="1"/>
</dbReference>
<keyword evidence="2" id="KW-0805">Transcription regulation</keyword>